<dbReference type="Proteomes" id="UP000027661">
    <property type="component" value="Unassembled WGS sequence"/>
</dbReference>
<evidence type="ECO:0000256" key="1">
    <source>
        <dbReference type="ARBA" id="ARBA00023125"/>
    </source>
</evidence>
<dbReference type="GO" id="GO:0003677">
    <property type="term" value="F:DNA binding"/>
    <property type="evidence" value="ECO:0007669"/>
    <property type="project" value="UniProtKB-KW"/>
</dbReference>
<dbReference type="InterPro" id="IPR041607">
    <property type="entry name" value="HU-HIG"/>
</dbReference>
<organism evidence="3 4">
    <name type="scientific">Phocaeicola vulgatus str. 3975 RP4</name>
    <dbReference type="NCBI Taxonomy" id="1339352"/>
    <lineage>
        <taxon>Bacteria</taxon>
        <taxon>Pseudomonadati</taxon>
        <taxon>Bacteroidota</taxon>
        <taxon>Bacteroidia</taxon>
        <taxon>Bacteroidales</taxon>
        <taxon>Bacteroidaceae</taxon>
        <taxon>Phocaeicola</taxon>
    </lineage>
</organism>
<keyword evidence="1 3" id="KW-0238">DNA-binding</keyword>
<evidence type="ECO:0000313" key="3">
    <source>
        <dbReference type="EMBL" id="KDS55233.1"/>
    </source>
</evidence>
<dbReference type="PATRIC" id="fig|1339352.3.peg.1195"/>
<evidence type="ECO:0000313" key="4">
    <source>
        <dbReference type="Proteomes" id="UP000027661"/>
    </source>
</evidence>
<dbReference type="NCBIfam" id="TIGR01201">
    <property type="entry name" value="HU_rel"/>
    <property type="match status" value="1"/>
</dbReference>
<dbReference type="InterPro" id="IPR010992">
    <property type="entry name" value="IHF-like_DNA-bd_dom_sf"/>
</dbReference>
<protein>
    <submittedName>
        <fullName evidence="3">DNA-binding family protein</fullName>
    </submittedName>
</protein>
<dbReference type="AlphaFoldDB" id="A0A069SKE0"/>
<accession>A0A069SKE0</accession>
<dbReference type="Gene3D" id="4.10.520.10">
    <property type="entry name" value="IHF-like DNA-binding proteins"/>
    <property type="match status" value="1"/>
</dbReference>
<name>A0A069SKE0_PHOVU</name>
<evidence type="ECO:0000259" key="2">
    <source>
        <dbReference type="Pfam" id="PF18291"/>
    </source>
</evidence>
<reference evidence="3 4" key="1">
    <citation type="submission" date="2014-04" db="EMBL/GenBank/DDBJ databases">
        <authorList>
            <person name="Sears C."/>
            <person name="Carroll K."/>
            <person name="Sack B.R."/>
            <person name="Qadri F."/>
            <person name="Myers L.L."/>
            <person name="Chung G.-T."/>
            <person name="Escheverria P."/>
            <person name="Fraser C.M."/>
            <person name="Sadzewicz L."/>
            <person name="Shefchek K.A."/>
            <person name="Tallon L."/>
            <person name="Das S.P."/>
            <person name="Daugherty S."/>
            <person name="Mongodin E.F."/>
        </authorList>
    </citation>
    <scope>NUCLEOTIDE SEQUENCE [LARGE SCALE GENOMIC DNA]</scope>
    <source>
        <strain evidence="3 4">3975 RP4</strain>
    </source>
</reference>
<dbReference type="InterPro" id="IPR005902">
    <property type="entry name" value="HU_DNA-bd_put"/>
</dbReference>
<dbReference type="Pfam" id="PF18291">
    <property type="entry name" value="HU-HIG"/>
    <property type="match status" value="1"/>
</dbReference>
<gene>
    <name evidence="3" type="ORF">M099_1233</name>
</gene>
<feature type="domain" description="HU" evidence="2">
    <location>
        <begin position="1"/>
        <end position="126"/>
    </location>
</feature>
<dbReference type="EMBL" id="JNHM01000013">
    <property type="protein sequence ID" value="KDS55233.1"/>
    <property type="molecule type" value="Genomic_DNA"/>
</dbReference>
<proteinExistence type="predicted"/>
<dbReference type="SUPFAM" id="SSF47729">
    <property type="entry name" value="IHF-like DNA-binding proteins"/>
    <property type="match status" value="1"/>
</dbReference>
<sequence>MAAKYDFKTSPDIQGEKEQPTLYPQIVVSGTKNLKDLAKDIARRSTVHEGTVVGLLCDLESIIANYLADGYNVKLGELGTFSATLTCRKVTDKSEIRAASVHFDNIKFKPTRKFRKEVRSKGKLERAEYGFRTSSTRYSAEERFVRLTNYLKEHSIITCKEYCALTGLLKTKAGSELRQWSSEKKIERNGRAPHVIYRAMPEG</sequence>
<comment type="caution">
    <text evidence="3">The sequence shown here is derived from an EMBL/GenBank/DDBJ whole genome shotgun (WGS) entry which is preliminary data.</text>
</comment>
<dbReference type="RefSeq" id="WP_008667872.1">
    <property type="nucleotide sequence ID" value="NZ_JNHM01000013.1"/>
</dbReference>